<dbReference type="SUPFAM" id="SSF142921">
    <property type="entry name" value="WGR domain-like"/>
    <property type="match status" value="1"/>
</dbReference>
<feature type="domain" description="WGR" evidence="1">
    <location>
        <begin position="7"/>
        <end position="68"/>
    </location>
</feature>
<keyword evidence="3" id="KW-1185">Reference proteome</keyword>
<protein>
    <submittedName>
        <fullName evidence="2">DNA polymerase III subunit epsilon domain protein</fullName>
    </submittedName>
</protein>
<organism evidence="2 3">
    <name type="scientific">Candidatus Megaera venefica</name>
    <dbReference type="NCBI Taxonomy" id="2055910"/>
    <lineage>
        <taxon>Bacteria</taxon>
        <taxon>Pseudomonadati</taxon>
        <taxon>Pseudomonadota</taxon>
        <taxon>Alphaproteobacteria</taxon>
        <taxon>Rickettsiales</taxon>
        <taxon>Rickettsiaceae</taxon>
        <taxon>Candidatus Megaera</taxon>
    </lineage>
</organism>
<proteinExistence type="predicted"/>
<gene>
    <name evidence="2" type="ORF">Megvenef_01154</name>
</gene>
<dbReference type="InterPro" id="IPR049809">
    <property type="entry name" value="YehF/YfeS-like_WGR"/>
</dbReference>
<dbReference type="Pfam" id="PF05406">
    <property type="entry name" value="WGR"/>
    <property type="match status" value="1"/>
</dbReference>
<reference evidence="2 3" key="1">
    <citation type="submission" date="2023-03" db="EMBL/GenBank/DDBJ databases">
        <title>Host association and intracellularity evolved multiple times independently in the Rickettsiales.</title>
        <authorList>
            <person name="Castelli M."/>
            <person name="Nardi T."/>
            <person name="Gammuto L."/>
            <person name="Bellinzona G."/>
            <person name="Sabaneyeva E."/>
            <person name="Potekhin A."/>
            <person name="Serra V."/>
            <person name="Petroni G."/>
            <person name="Sassera D."/>
        </authorList>
    </citation>
    <scope>NUCLEOTIDE SEQUENCE [LARGE SCALE GENOMIC DNA]</scope>
    <source>
        <strain evidence="2 3">Sr 2-6</strain>
    </source>
</reference>
<dbReference type="InterPro" id="IPR036930">
    <property type="entry name" value="WGR_dom_sf"/>
</dbReference>
<dbReference type="InterPro" id="IPR008893">
    <property type="entry name" value="WGR_domain"/>
</dbReference>
<name>A0ABU5NDF3_9RICK</name>
<accession>A0ABU5NDF3</accession>
<comment type="caution">
    <text evidence="2">The sequence shown here is derived from an EMBL/GenBank/DDBJ whole genome shotgun (WGS) entry which is preliminary data.</text>
</comment>
<evidence type="ECO:0000313" key="2">
    <source>
        <dbReference type="EMBL" id="MEA0971181.1"/>
    </source>
</evidence>
<sequence length="84" mass="9609">MFLYWTKENKYYKLFGQNTLFGTIDVICVWGRVGGSLGGYKTIPCNTEYEVQKVAEQVKKRRLYRGYIVSTVNDIVGLGESLSD</sequence>
<evidence type="ECO:0000259" key="1">
    <source>
        <dbReference type="Pfam" id="PF05406"/>
    </source>
</evidence>
<evidence type="ECO:0000313" key="3">
    <source>
        <dbReference type="Proteomes" id="UP001291687"/>
    </source>
</evidence>
<dbReference type="RefSeq" id="WP_322777084.1">
    <property type="nucleotide sequence ID" value="NZ_JARJFB010000092.1"/>
</dbReference>
<dbReference type="CDD" id="cd07996">
    <property type="entry name" value="WGR_MMR_like"/>
    <property type="match status" value="1"/>
</dbReference>
<dbReference type="Proteomes" id="UP001291687">
    <property type="component" value="Unassembled WGS sequence"/>
</dbReference>
<dbReference type="EMBL" id="JARJFB010000092">
    <property type="protein sequence ID" value="MEA0971181.1"/>
    <property type="molecule type" value="Genomic_DNA"/>
</dbReference>